<feature type="region of interest" description="Disordered" evidence="3">
    <location>
        <begin position="370"/>
        <end position="389"/>
    </location>
</feature>
<evidence type="ECO:0000256" key="2">
    <source>
        <dbReference type="ARBA" id="ARBA00022679"/>
    </source>
</evidence>
<dbReference type="SUPFAM" id="SSF53756">
    <property type="entry name" value="UDP-Glycosyltransferase/glycogen phosphorylase"/>
    <property type="match status" value="1"/>
</dbReference>
<dbReference type="InterPro" id="IPR050194">
    <property type="entry name" value="Glycosyltransferase_grp1"/>
</dbReference>
<dbReference type="RefSeq" id="WP_205110883.1">
    <property type="nucleotide sequence ID" value="NZ_BAAAHT010000014.1"/>
</dbReference>
<dbReference type="InterPro" id="IPR001296">
    <property type="entry name" value="Glyco_trans_1"/>
</dbReference>
<comment type="caution">
    <text evidence="6">The sequence shown here is derived from an EMBL/GenBank/DDBJ whole genome shotgun (WGS) entry which is preliminary data.</text>
</comment>
<protein>
    <submittedName>
        <fullName evidence="6">Glycosyltransferase involved in cell wall biosynthesis</fullName>
    </submittedName>
</protein>
<feature type="domain" description="Glycosyl transferase family 1" evidence="4">
    <location>
        <begin position="183"/>
        <end position="348"/>
    </location>
</feature>
<keyword evidence="2" id="KW-0808">Transferase</keyword>
<accession>A0ABS2L8K1</accession>
<evidence type="ECO:0000313" key="7">
    <source>
        <dbReference type="Proteomes" id="UP000776164"/>
    </source>
</evidence>
<dbReference type="PANTHER" id="PTHR45947">
    <property type="entry name" value="SULFOQUINOVOSYL TRANSFERASE SQD2"/>
    <property type="match status" value="1"/>
</dbReference>
<dbReference type="Pfam" id="PF13439">
    <property type="entry name" value="Glyco_transf_4"/>
    <property type="match status" value="1"/>
</dbReference>
<dbReference type="PANTHER" id="PTHR45947:SF14">
    <property type="entry name" value="SLL1723 PROTEIN"/>
    <property type="match status" value="1"/>
</dbReference>
<evidence type="ECO:0000256" key="1">
    <source>
        <dbReference type="ARBA" id="ARBA00022676"/>
    </source>
</evidence>
<proteinExistence type="predicted"/>
<evidence type="ECO:0000259" key="5">
    <source>
        <dbReference type="Pfam" id="PF13439"/>
    </source>
</evidence>
<name>A0ABS2L8K1_9MICO</name>
<dbReference type="InterPro" id="IPR028098">
    <property type="entry name" value="Glyco_trans_4-like_N"/>
</dbReference>
<evidence type="ECO:0000256" key="3">
    <source>
        <dbReference type="SAM" id="MobiDB-lite"/>
    </source>
</evidence>
<keyword evidence="1" id="KW-0328">Glycosyltransferase</keyword>
<dbReference type="Proteomes" id="UP000776164">
    <property type="component" value="Unassembled WGS sequence"/>
</dbReference>
<reference evidence="6 7" key="1">
    <citation type="submission" date="2021-01" db="EMBL/GenBank/DDBJ databases">
        <title>Sequencing the genomes of 1000 actinobacteria strains.</title>
        <authorList>
            <person name="Klenk H.-P."/>
        </authorList>
    </citation>
    <scope>NUCLEOTIDE SEQUENCE [LARGE SCALE GENOMIC DNA]</scope>
    <source>
        <strain evidence="6 7">DSM 13057</strain>
    </source>
</reference>
<evidence type="ECO:0000259" key="4">
    <source>
        <dbReference type="Pfam" id="PF00534"/>
    </source>
</evidence>
<dbReference type="EMBL" id="JAFBBU010000001">
    <property type="protein sequence ID" value="MBM7473418.1"/>
    <property type="molecule type" value="Genomic_DNA"/>
</dbReference>
<organism evidence="6 7">
    <name type="scientific">Subtercola frigoramans</name>
    <dbReference type="NCBI Taxonomy" id="120298"/>
    <lineage>
        <taxon>Bacteria</taxon>
        <taxon>Bacillati</taxon>
        <taxon>Actinomycetota</taxon>
        <taxon>Actinomycetes</taxon>
        <taxon>Micrococcales</taxon>
        <taxon>Microbacteriaceae</taxon>
        <taxon>Subtercola</taxon>
    </lineage>
</organism>
<dbReference type="Gene3D" id="3.40.50.2000">
    <property type="entry name" value="Glycogen Phosphorylase B"/>
    <property type="match status" value="2"/>
</dbReference>
<evidence type="ECO:0000313" key="6">
    <source>
        <dbReference type="EMBL" id="MBM7473418.1"/>
    </source>
</evidence>
<dbReference type="Pfam" id="PF00534">
    <property type="entry name" value="Glycos_transf_1"/>
    <property type="match status" value="1"/>
</dbReference>
<gene>
    <name evidence="6" type="ORF">JOE66_003052</name>
</gene>
<keyword evidence="7" id="KW-1185">Reference proteome</keyword>
<feature type="domain" description="Glycosyltransferase subfamily 4-like N-terminal" evidence="5">
    <location>
        <begin position="52"/>
        <end position="179"/>
    </location>
</feature>
<sequence>MNGAINRVTFWRVIVLQGTETFIRTQSDAISRWSVSTLGFKRFESALSRTDDVIVHPNRYVAAIALRWFRMTRYSPNLRKSLESLKPALVHAHFGTDAALIVPTLRKAHIPLVVSVYGFDVSKKLPETAKGRRDSKRLREAFDYSSAIIANSQFMAESAIGRGADPEKLHVVHLGIVTDPNVQQTPRQRAGILFVGRLVEKKGVSDLISAVSTLNAGFENTKLIIVGDGPLRFDLEAQAQRLGVNAEFVGSLPPATIKSLMTNALLLAVPSKTAADGDSEGLPTIILEAANEGLPIVATTHSGIPEAVKNEITGLLVPEGQPDLLAAALSRLLSDPDFAAELGAAGKRFISDEFDIRICAAKLESIYDRARSQESEGNRGRMYRTELGR</sequence>